<dbReference type="PANTHER" id="PTHR31218">
    <property type="entry name" value="WAT1-RELATED PROTEIN"/>
    <property type="match status" value="1"/>
</dbReference>
<evidence type="ECO:0000256" key="2">
    <source>
        <dbReference type="ARBA" id="ARBA00022989"/>
    </source>
</evidence>
<protein>
    <recommendedName>
        <fullName evidence="7">WAT1-related protein</fullName>
    </recommendedName>
</protein>
<evidence type="ECO:0000313" key="6">
    <source>
        <dbReference type="Proteomes" id="UP001188597"/>
    </source>
</evidence>
<keyword evidence="6" id="KW-1185">Reference proteome</keyword>
<evidence type="ECO:0000313" key="5">
    <source>
        <dbReference type="EMBL" id="KAK3024935.1"/>
    </source>
</evidence>
<name>A0AA88WMD5_9ASTE</name>
<feature type="transmembrane region" description="Helical" evidence="4">
    <location>
        <begin position="117"/>
        <end position="137"/>
    </location>
</feature>
<feature type="transmembrane region" description="Helical" evidence="4">
    <location>
        <begin position="58"/>
        <end position="80"/>
    </location>
</feature>
<evidence type="ECO:0000256" key="4">
    <source>
        <dbReference type="SAM" id="Phobius"/>
    </source>
</evidence>
<evidence type="ECO:0000256" key="3">
    <source>
        <dbReference type="ARBA" id="ARBA00023136"/>
    </source>
</evidence>
<sequence length="200" mass="22096">MEKVKLRTIPGTAKVAGIAICTTGPHRKLLLHHHLLGHHSKEHHEVHVPSNQKWLKGVFLMLLSNTTWGLGLVLQSLIIAISFERELDQWKLGWKGLVVTGVAFYLQAWVIEKKGPVFLAMSMPLSLFLILVSAFLFGEIVNLGSATGGILLAVRLYSVLWGKSKEQNMDNGMPSTSDVEKECSDLKEAMAIKSPPPILL</sequence>
<accession>A0AA88WMD5</accession>
<dbReference type="AlphaFoldDB" id="A0AA88WMD5"/>
<comment type="caution">
    <text evidence="5">The sequence shown here is derived from an EMBL/GenBank/DDBJ whole genome shotgun (WGS) entry which is preliminary data.</text>
</comment>
<keyword evidence="2 4" id="KW-1133">Transmembrane helix</keyword>
<evidence type="ECO:0008006" key="7">
    <source>
        <dbReference type="Google" id="ProtNLM"/>
    </source>
</evidence>
<feature type="transmembrane region" description="Helical" evidence="4">
    <location>
        <begin position="143"/>
        <end position="161"/>
    </location>
</feature>
<dbReference type="GO" id="GO:0016020">
    <property type="term" value="C:membrane"/>
    <property type="evidence" value="ECO:0007669"/>
    <property type="project" value="InterPro"/>
</dbReference>
<dbReference type="GO" id="GO:0022857">
    <property type="term" value="F:transmembrane transporter activity"/>
    <property type="evidence" value="ECO:0007669"/>
    <property type="project" value="InterPro"/>
</dbReference>
<feature type="transmembrane region" description="Helical" evidence="4">
    <location>
        <begin position="92"/>
        <end position="110"/>
    </location>
</feature>
<dbReference type="InterPro" id="IPR030184">
    <property type="entry name" value="WAT1-related"/>
</dbReference>
<keyword evidence="1 4" id="KW-0812">Transmembrane</keyword>
<dbReference type="EMBL" id="JAVXUP010000574">
    <property type="protein sequence ID" value="KAK3024935.1"/>
    <property type="molecule type" value="Genomic_DNA"/>
</dbReference>
<evidence type="ECO:0000256" key="1">
    <source>
        <dbReference type="ARBA" id="ARBA00022692"/>
    </source>
</evidence>
<reference evidence="5" key="1">
    <citation type="submission" date="2022-12" db="EMBL/GenBank/DDBJ databases">
        <title>Draft genome assemblies for two species of Escallonia (Escalloniales).</title>
        <authorList>
            <person name="Chanderbali A."/>
            <person name="Dervinis C."/>
            <person name="Anghel I."/>
            <person name="Soltis D."/>
            <person name="Soltis P."/>
            <person name="Zapata F."/>
        </authorList>
    </citation>
    <scope>NUCLEOTIDE SEQUENCE</scope>
    <source>
        <strain evidence="5">UCBG64.0493</strain>
        <tissue evidence="5">Leaf</tissue>
    </source>
</reference>
<proteinExistence type="predicted"/>
<gene>
    <name evidence="5" type="ORF">RJ639_042939</name>
</gene>
<keyword evidence="3 4" id="KW-0472">Membrane</keyword>
<dbReference type="Proteomes" id="UP001188597">
    <property type="component" value="Unassembled WGS sequence"/>
</dbReference>
<organism evidence="5 6">
    <name type="scientific">Escallonia herrerae</name>
    <dbReference type="NCBI Taxonomy" id="1293975"/>
    <lineage>
        <taxon>Eukaryota</taxon>
        <taxon>Viridiplantae</taxon>
        <taxon>Streptophyta</taxon>
        <taxon>Embryophyta</taxon>
        <taxon>Tracheophyta</taxon>
        <taxon>Spermatophyta</taxon>
        <taxon>Magnoliopsida</taxon>
        <taxon>eudicotyledons</taxon>
        <taxon>Gunneridae</taxon>
        <taxon>Pentapetalae</taxon>
        <taxon>asterids</taxon>
        <taxon>campanulids</taxon>
        <taxon>Escalloniales</taxon>
        <taxon>Escalloniaceae</taxon>
        <taxon>Escallonia</taxon>
    </lineage>
</organism>